<dbReference type="OrthoDB" id="8003401at2"/>
<dbReference type="InterPro" id="IPR011990">
    <property type="entry name" value="TPR-like_helical_dom_sf"/>
</dbReference>
<reference evidence="2 3" key="1">
    <citation type="submission" date="2009-01" db="EMBL/GenBank/DDBJ databases">
        <title>Complete sequence of chromosome of Methylobacterium nodulans ORS 2060.</title>
        <authorList>
            <consortium name="US DOE Joint Genome Institute"/>
            <person name="Lucas S."/>
            <person name="Copeland A."/>
            <person name="Lapidus A."/>
            <person name="Glavina del Rio T."/>
            <person name="Dalin E."/>
            <person name="Tice H."/>
            <person name="Bruce D."/>
            <person name="Goodwin L."/>
            <person name="Pitluck S."/>
            <person name="Sims D."/>
            <person name="Brettin T."/>
            <person name="Detter J.C."/>
            <person name="Han C."/>
            <person name="Larimer F."/>
            <person name="Land M."/>
            <person name="Hauser L."/>
            <person name="Kyrpides N."/>
            <person name="Ivanova N."/>
            <person name="Marx C.J."/>
            <person name="Richardson P."/>
        </authorList>
    </citation>
    <scope>NUCLEOTIDE SEQUENCE [LARGE SCALE GENOMIC DNA]</scope>
    <source>
        <strain evidence="3">LMG 21967 / CNCM I-2342 / ORS 2060</strain>
    </source>
</reference>
<evidence type="ECO:0000256" key="1">
    <source>
        <dbReference type="SAM" id="MobiDB-lite"/>
    </source>
</evidence>
<sequence>MRGELHASPGQSNRLVSSFTVVCLSACLLADPVAAQDPSDPSGSPVSATKSDSVAGGSLSMATIRVPQGERIVLPITNASTQNRNFRSIYMVGLPPGAMVSDNIHDATITSESRTLDVSNWNLEGISLLLPDDIASRFPDPIVTSIVAILPRSEKAGSIRTETLSTTVIIPEIKATKSPETVSTQPSAQPDNPPPPALTPQPASQPTPKDDKPETPWLNPKSAEGKPKPDNTGEPTSAQLKQAPSTAEKTRDTAQDQATASSQAPDTAAQAGPTTARDAGESALAKSLTQRAQQALRLGNVSGARLLLQRAASSGDAEATFMLAQTYDESFLRHLGVRGLKADPEQARTYYDAAARAGYAGIQRQAKSGR</sequence>
<dbReference type="Proteomes" id="UP000008207">
    <property type="component" value="Chromosome"/>
</dbReference>
<gene>
    <name evidence="2" type="ordered locus">Mnod_0527</name>
</gene>
<organism evidence="2 3">
    <name type="scientific">Methylobacterium nodulans (strain LMG 21967 / CNCM I-2342 / ORS 2060)</name>
    <dbReference type="NCBI Taxonomy" id="460265"/>
    <lineage>
        <taxon>Bacteria</taxon>
        <taxon>Pseudomonadati</taxon>
        <taxon>Pseudomonadota</taxon>
        <taxon>Alphaproteobacteria</taxon>
        <taxon>Hyphomicrobiales</taxon>
        <taxon>Methylobacteriaceae</taxon>
        <taxon>Methylobacterium</taxon>
    </lineage>
</organism>
<feature type="compositionally biased region" description="Polar residues" evidence="1">
    <location>
        <begin position="39"/>
        <end position="52"/>
    </location>
</feature>
<proteinExistence type="predicted"/>
<evidence type="ECO:0000313" key="2">
    <source>
        <dbReference type="EMBL" id="ACL55568.1"/>
    </source>
</evidence>
<dbReference type="RefSeq" id="WP_015927278.1">
    <property type="nucleotide sequence ID" value="NC_011894.1"/>
</dbReference>
<dbReference type="AlphaFoldDB" id="B8ICI0"/>
<feature type="compositionally biased region" description="Low complexity" evidence="1">
    <location>
        <begin position="255"/>
        <end position="264"/>
    </location>
</feature>
<feature type="region of interest" description="Disordered" evidence="1">
    <location>
        <begin position="34"/>
        <end position="54"/>
    </location>
</feature>
<keyword evidence="3" id="KW-1185">Reference proteome</keyword>
<name>B8ICI0_METNO</name>
<dbReference type="SUPFAM" id="SSF81901">
    <property type="entry name" value="HCP-like"/>
    <property type="match status" value="1"/>
</dbReference>
<dbReference type="HOGENOM" id="CLU_854747_0_0_5"/>
<feature type="compositionally biased region" description="Polar residues" evidence="1">
    <location>
        <begin position="233"/>
        <end position="247"/>
    </location>
</feature>
<dbReference type="KEGG" id="mno:Mnod_0527"/>
<feature type="compositionally biased region" description="Pro residues" evidence="1">
    <location>
        <begin position="191"/>
        <end position="205"/>
    </location>
</feature>
<evidence type="ECO:0000313" key="3">
    <source>
        <dbReference type="Proteomes" id="UP000008207"/>
    </source>
</evidence>
<dbReference type="EMBL" id="CP001349">
    <property type="protein sequence ID" value="ACL55568.1"/>
    <property type="molecule type" value="Genomic_DNA"/>
</dbReference>
<dbReference type="Gene3D" id="1.25.40.10">
    <property type="entry name" value="Tetratricopeptide repeat domain"/>
    <property type="match status" value="1"/>
</dbReference>
<feature type="region of interest" description="Disordered" evidence="1">
    <location>
        <begin position="171"/>
        <end position="288"/>
    </location>
</feature>
<accession>B8ICI0</accession>
<dbReference type="STRING" id="460265.Mnod_0527"/>
<dbReference type="eggNOG" id="COG0790">
    <property type="taxonomic scope" value="Bacteria"/>
</dbReference>
<protein>
    <submittedName>
        <fullName evidence="2">Sel1 domain protein repeat-containing protein</fullName>
    </submittedName>
</protein>